<proteinExistence type="predicted"/>
<comment type="caution">
    <text evidence="1">The sequence shown here is derived from an EMBL/GenBank/DDBJ whole genome shotgun (WGS) entry which is preliminary data.</text>
</comment>
<protein>
    <submittedName>
        <fullName evidence="1">Uncharacterized protein</fullName>
    </submittedName>
</protein>
<accession>A0A179S8V2</accession>
<reference evidence="1 2" key="1">
    <citation type="submission" date="2016-04" db="EMBL/GenBank/DDBJ databases">
        <authorList>
            <person name="Evans L.H."/>
            <person name="Alamgir A."/>
            <person name="Owens N."/>
            <person name="Weber N.D."/>
            <person name="Virtaneva K."/>
            <person name="Barbian K."/>
            <person name="Babar A."/>
            <person name="Rosenke K."/>
        </authorList>
    </citation>
    <scope>NUCLEOTIDE SEQUENCE [LARGE SCALE GENOMIC DNA]</scope>
    <source>
        <strain evidence="1 2">PMB02</strain>
    </source>
</reference>
<dbReference type="Proteomes" id="UP000078316">
    <property type="component" value="Unassembled WGS sequence"/>
</dbReference>
<dbReference type="STRING" id="427683.A5481_19805"/>
<name>A0A179S8V2_9HYPH</name>
<dbReference type="RefSeq" id="WP_048432631.1">
    <property type="nucleotide sequence ID" value="NZ_LWHQ01000039.1"/>
</dbReference>
<dbReference type="EMBL" id="LWHQ01000039">
    <property type="protein sequence ID" value="OAS22215.1"/>
    <property type="molecule type" value="Genomic_DNA"/>
</dbReference>
<organism evidence="1 2">
    <name type="scientific">Methylobacterium platani</name>
    <dbReference type="NCBI Taxonomy" id="427683"/>
    <lineage>
        <taxon>Bacteria</taxon>
        <taxon>Pseudomonadati</taxon>
        <taxon>Pseudomonadota</taxon>
        <taxon>Alphaproteobacteria</taxon>
        <taxon>Hyphomicrobiales</taxon>
        <taxon>Methylobacteriaceae</taxon>
        <taxon>Methylobacterium</taxon>
    </lineage>
</organism>
<evidence type="ECO:0000313" key="1">
    <source>
        <dbReference type="EMBL" id="OAS22215.1"/>
    </source>
</evidence>
<sequence>MLHVPGMPEGVHVSFSPEHLPVSSPAQPERYTPLALVGAGTPSKELTALLDAHEMAYGYALYTEAYGLPDLSERRQAEEEAFRALLHTPLQSDADRAAYAAAVISRQMHSLGDGVISGRDHPLAVAYRNIRLGEHAREPEAMRHVGRKAERVEDPILAAIDAHRAAYAAWHLLMLAWSDTLAGTPEYEAAETIGATARLRERDAFRAILTTRPTTPAGFAALASYLPDVMRQSNPDTEAEALAALDALRAGVMSLRLEAASADPVATAEARSKTDNVDLARLSAEQIDLSALDVFQLSGLFEAYQVARFSWEGVEQRPYSFERGTDRLRHLTDLGKIARFEEERASWIMHRLEQEIVSRKPEDEEQRDEILMVRTQQEFRCNARIHDNALLVDIARDWTV</sequence>
<gene>
    <name evidence="1" type="ORF">A5481_19805</name>
</gene>
<dbReference type="OrthoDB" id="7988424at2"/>
<evidence type="ECO:0000313" key="2">
    <source>
        <dbReference type="Proteomes" id="UP000078316"/>
    </source>
</evidence>
<dbReference type="AlphaFoldDB" id="A0A179S8V2"/>